<dbReference type="RefSeq" id="XP_033682474.1">
    <property type="nucleotide sequence ID" value="XM_033822416.1"/>
</dbReference>
<proteinExistence type="predicted"/>
<evidence type="ECO:0000313" key="1">
    <source>
        <dbReference type="EMBL" id="KAF2247470.1"/>
    </source>
</evidence>
<gene>
    <name evidence="1" type="ORF">BU26DRAFT_348506</name>
</gene>
<organism evidence="1 2">
    <name type="scientific">Trematosphaeria pertusa</name>
    <dbReference type="NCBI Taxonomy" id="390896"/>
    <lineage>
        <taxon>Eukaryota</taxon>
        <taxon>Fungi</taxon>
        <taxon>Dikarya</taxon>
        <taxon>Ascomycota</taxon>
        <taxon>Pezizomycotina</taxon>
        <taxon>Dothideomycetes</taxon>
        <taxon>Pleosporomycetidae</taxon>
        <taxon>Pleosporales</taxon>
        <taxon>Massarineae</taxon>
        <taxon>Trematosphaeriaceae</taxon>
        <taxon>Trematosphaeria</taxon>
    </lineage>
</organism>
<sequence length="190" mass="21227">MNSTSTPACNAYFYHKLFYICQNFLATTRWGSSRSRSFGTWDAWIHVIGIADSFSTALPVKRQWITSKFHGTTISHCCAMLRHGRIAYSFETMSRKKLRVIGYLIVARLTLLLGCIPRAESADIELSGQPSETTAAVGANNVTCLELILVARRARTRSLSLLAIRRRRTSQLHSVPSTQDSTPTNSSTIR</sequence>
<accession>A0A6A6ID38</accession>
<dbReference type="Proteomes" id="UP000800094">
    <property type="component" value="Unassembled WGS sequence"/>
</dbReference>
<keyword evidence="2" id="KW-1185">Reference proteome</keyword>
<protein>
    <submittedName>
        <fullName evidence="1">Uncharacterized protein</fullName>
    </submittedName>
</protein>
<dbReference type="GeneID" id="54575746"/>
<reference evidence="1" key="1">
    <citation type="journal article" date="2020" name="Stud. Mycol.">
        <title>101 Dothideomycetes genomes: a test case for predicting lifestyles and emergence of pathogens.</title>
        <authorList>
            <person name="Haridas S."/>
            <person name="Albert R."/>
            <person name="Binder M."/>
            <person name="Bloem J."/>
            <person name="Labutti K."/>
            <person name="Salamov A."/>
            <person name="Andreopoulos B."/>
            <person name="Baker S."/>
            <person name="Barry K."/>
            <person name="Bills G."/>
            <person name="Bluhm B."/>
            <person name="Cannon C."/>
            <person name="Castanera R."/>
            <person name="Culley D."/>
            <person name="Daum C."/>
            <person name="Ezra D."/>
            <person name="Gonzalez J."/>
            <person name="Henrissat B."/>
            <person name="Kuo A."/>
            <person name="Liang C."/>
            <person name="Lipzen A."/>
            <person name="Lutzoni F."/>
            <person name="Magnuson J."/>
            <person name="Mondo S."/>
            <person name="Nolan M."/>
            <person name="Ohm R."/>
            <person name="Pangilinan J."/>
            <person name="Park H.-J."/>
            <person name="Ramirez L."/>
            <person name="Alfaro M."/>
            <person name="Sun H."/>
            <person name="Tritt A."/>
            <person name="Yoshinaga Y."/>
            <person name="Zwiers L.-H."/>
            <person name="Turgeon B."/>
            <person name="Goodwin S."/>
            <person name="Spatafora J."/>
            <person name="Crous P."/>
            <person name="Grigoriev I."/>
        </authorList>
    </citation>
    <scope>NUCLEOTIDE SEQUENCE</scope>
    <source>
        <strain evidence="1">CBS 122368</strain>
    </source>
</reference>
<dbReference type="AlphaFoldDB" id="A0A6A6ID38"/>
<name>A0A6A6ID38_9PLEO</name>
<evidence type="ECO:0000313" key="2">
    <source>
        <dbReference type="Proteomes" id="UP000800094"/>
    </source>
</evidence>
<dbReference type="EMBL" id="ML987197">
    <property type="protein sequence ID" value="KAF2247470.1"/>
    <property type="molecule type" value="Genomic_DNA"/>
</dbReference>